<gene>
    <name evidence="1" type="ORF">mRhiFer1_008823</name>
</gene>
<evidence type="ECO:0000313" key="2">
    <source>
        <dbReference type="Proteomes" id="UP000585614"/>
    </source>
</evidence>
<organism evidence="1 2">
    <name type="scientific">Rhinolophus ferrumequinum</name>
    <name type="common">Greater horseshoe bat</name>
    <dbReference type="NCBI Taxonomy" id="59479"/>
    <lineage>
        <taxon>Eukaryota</taxon>
        <taxon>Metazoa</taxon>
        <taxon>Chordata</taxon>
        <taxon>Craniata</taxon>
        <taxon>Vertebrata</taxon>
        <taxon>Euteleostomi</taxon>
        <taxon>Mammalia</taxon>
        <taxon>Eutheria</taxon>
        <taxon>Laurasiatheria</taxon>
        <taxon>Chiroptera</taxon>
        <taxon>Yinpterochiroptera</taxon>
        <taxon>Rhinolophoidea</taxon>
        <taxon>Rhinolophidae</taxon>
        <taxon>Rhinolophinae</taxon>
        <taxon>Rhinolophus</taxon>
    </lineage>
</organism>
<accession>A0A7J8AEP0</accession>
<dbReference type="PANTHER" id="PTHR47027:SF8">
    <property type="entry name" value="RIBONUCLEASE H"/>
    <property type="match status" value="1"/>
</dbReference>
<dbReference type="PANTHER" id="PTHR47027">
    <property type="entry name" value="REVERSE TRANSCRIPTASE DOMAIN-CONTAINING PROTEIN"/>
    <property type="match status" value="1"/>
</dbReference>
<protein>
    <recommendedName>
        <fullName evidence="3">Reverse transcriptase domain-containing protein</fullName>
    </recommendedName>
</protein>
<evidence type="ECO:0000313" key="1">
    <source>
        <dbReference type="EMBL" id="KAF6384962.1"/>
    </source>
</evidence>
<name>A0A7J8AEP0_RHIFE</name>
<comment type="caution">
    <text evidence="1">The sequence shown here is derived from an EMBL/GenBank/DDBJ whole genome shotgun (WGS) entry which is preliminary data.</text>
</comment>
<reference evidence="1 2" key="1">
    <citation type="journal article" date="2020" name="Nature">
        <title>Six reference-quality genomes reveal evolution of bat adaptations.</title>
        <authorList>
            <person name="Jebb D."/>
            <person name="Huang Z."/>
            <person name="Pippel M."/>
            <person name="Hughes G.M."/>
            <person name="Lavrichenko K."/>
            <person name="Devanna P."/>
            <person name="Winkler S."/>
            <person name="Jermiin L.S."/>
            <person name="Skirmuntt E.C."/>
            <person name="Katzourakis A."/>
            <person name="Burkitt-Gray L."/>
            <person name="Ray D.A."/>
            <person name="Sullivan K.A.M."/>
            <person name="Roscito J.G."/>
            <person name="Kirilenko B.M."/>
            <person name="Davalos L.M."/>
            <person name="Corthals A.P."/>
            <person name="Power M.L."/>
            <person name="Jones G."/>
            <person name="Ransome R.D."/>
            <person name="Dechmann D.K.N."/>
            <person name="Locatelli A.G."/>
            <person name="Puechmaille S.J."/>
            <person name="Fedrigo O."/>
            <person name="Jarvis E.D."/>
            <person name="Hiller M."/>
            <person name="Vernes S.C."/>
            <person name="Myers E.W."/>
            <person name="Teeling E.C."/>
        </authorList>
    </citation>
    <scope>NUCLEOTIDE SEQUENCE [LARGE SCALE GENOMIC DNA]</scope>
    <source>
        <strain evidence="1">MRhiFer1</strain>
        <tissue evidence="1">Lung</tissue>
    </source>
</reference>
<proteinExistence type="predicted"/>
<dbReference type="Proteomes" id="UP000585614">
    <property type="component" value="Unassembled WGS sequence"/>
</dbReference>
<evidence type="ECO:0008006" key="3">
    <source>
        <dbReference type="Google" id="ProtNLM"/>
    </source>
</evidence>
<sequence>MKMTPLLAKSSNDLKQLQMKAKEESAKAGLYLNIKKTKIMMIEQIHNFNMNNKDIKIVKDFAYSGSVVINSNGDCIQEIKTRLRLRRKTVEEVEKIKNKDMLLETKAKTINPNPHIPNYYV</sequence>
<dbReference type="AlphaFoldDB" id="A0A7J8AEP0"/>
<dbReference type="EMBL" id="JACAGC010000002">
    <property type="protein sequence ID" value="KAF6384962.1"/>
    <property type="molecule type" value="Genomic_DNA"/>
</dbReference>